<dbReference type="OrthoDB" id="13184at10239"/>
<proteinExistence type="inferred from homology"/>
<dbReference type="EC" id="3.1.-.-" evidence="1"/>
<comment type="function">
    <text evidence="1">During phage morphogenesis, plays an essential role in the head-tail joining step. The associated nuclease activity is essential for morphogenesis, possibly by cleaving packaged DNA to enable the joining of heads to tails. Displays both exo- and endonuclease activity.</text>
</comment>
<keyword evidence="1" id="KW-0378">Hydrolase</keyword>
<dbReference type="GO" id="GO:0004519">
    <property type="term" value="F:endonuclease activity"/>
    <property type="evidence" value="ECO:0007669"/>
    <property type="project" value="UniProtKB-UniRule"/>
</dbReference>
<keyword evidence="1" id="KW-0269">Exonuclease</keyword>
<accession>A0A0K0KWB5</accession>
<dbReference type="Gene3D" id="3.40.91.30">
    <property type="match status" value="1"/>
</dbReference>
<keyword evidence="1" id="KW-0540">Nuclease</keyword>
<evidence type="ECO:0000313" key="3">
    <source>
        <dbReference type="EMBL" id="AIR93394.1"/>
    </source>
</evidence>
<comment type="similarity">
    <text evidence="1">Belongs to the Caudovirales head completion nuclease family.</text>
</comment>
<dbReference type="EMBL" id="KM359505">
    <property type="protein sequence ID" value="AIR93394.1"/>
    <property type="molecule type" value="Genomic_DNA"/>
</dbReference>
<dbReference type="GO" id="GO:0004527">
    <property type="term" value="F:exonuclease activity"/>
    <property type="evidence" value="ECO:0007669"/>
    <property type="project" value="UniProtKB-UniRule"/>
</dbReference>
<keyword evidence="4" id="KW-1185">Reference proteome</keyword>
<feature type="active site" evidence="1">
    <location>
        <position position="31"/>
    </location>
</feature>
<dbReference type="RefSeq" id="YP_009213520.1">
    <property type="nucleotide sequence ID" value="NC_028955.1"/>
</dbReference>
<dbReference type="Proteomes" id="UP000207741">
    <property type="component" value="Segment"/>
</dbReference>
<dbReference type="HAMAP" id="MF_04160">
    <property type="entry name" value="NUCL_HEAD_T4"/>
    <property type="match status" value="1"/>
</dbReference>
<reference evidence="4" key="1">
    <citation type="submission" date="2014-08" db="EMBL/GenBank/DDBJ databases">
        <authorList>
            <person name="Edwards T."/>
        </authorList>
    </citation>
    <scope>NUCLEOTIDE SEQUENCE [LARGE SCALE GENOMIC DNA]</scope>
</reference>
<dbReference type="InterPro" id="IPR014833">
    <property type="entry name" value="TnsA_N"/>
</dbReference>
<dbReference type="Pfam" id="PF08722">
    <property type="entry name" value="Tn7_TnsA-like_N"/>
    <property type="match status" value="1"/>
</dbReference>
<dbReference type="KEGG" id="vg:26640064"/>
<feature type="active site" evidence="1">
    <location>
        <position position="90"/>
    </location>
</feature>
<evidence type="ECO:0000259" key="2">
    <source>
        <dbReference type="Pfam" id="PF08722"/>
    </source>
</evidence>
<protein>
    <recommendedName>
        <fullName evidence="1">Head completion nuclease</fullName>
        <ecNumber evidence="1">3.1.-.-</ecNumber>
    </recommendedName>
</protein>
<feature type="active site" evidence="1">
    <location>
        <position position="70"/>
    </location>
</feature>
<organism evidence="3 4">
    <name type="scientific">Prochlorococcus phage P-TIM68</name>
    <dbReference type="NCBI Taxonomy" id="1542477"/>
    <lineage>
        <taxon>Viruses</taxon>
        <taxon>Duplodnaviria</taxon>
        <taxon>Heunggongvirae</taxon>
        <taxon>Uroviricota</taxon>
        <taxon>Caudoviricetes</taxon>
        <taxon>Pantevenvirales</taxon>
        <taxon>Kyanoviridae</taxon>
        <taxon>Haifavirus</taxon>
        <taxon>Haifavirus tim68</taxon>
    </lineage>
</organism>
<keyword evidence="1" id="KW-0255">Endonuclease</keyword>
<evidence type="ECO:0000256" key="1">
    <source>
        <dbReference type="HAMAP-Rule" id="MF_04160"/>
    </source>
</evidence>
<feature type="domain" description="TnsA endonuclease N-terminal" evidence="2">
    <location>
        <begin position="41"/>
        <end position="141"/>
    </location>
</feature>
<name>A0A0K0KWB5_9CAUD</name>
<dbReference type="InterPro" id="IPR046390">
    <property type="entry name" value="NUCL_HEAD_T4"/>
</dbReference>
<sequence length="162" mass="19431">MGSTYKSIFKPRNPEKYIGDPSKIICRSNWERTFCNYCDTNDNIITWASEEFSIPYISPIDNKRHRYYPDFLIKVKESDGKLKKYVIEIKPKKQTVEPKKKSRVTKAYITEVKTYAVNQAKWKYAREFCKDNSLEFKIITEDQLYGRGVSRKYRKQTRTRRK</sequence>
<dbReference type="GeneID" id="26640064"/>
<evidence type="ECO:0000313" key="4">
    <source>
        <dbReference type="Proteomes" id="UP000207741"/>
    </source>
</evidence>